<dbReference type="EMBL" id="FNCN01000006">
    <property type="protein sequence ID" value="SDG62983.1"/>
    <property type="molecule type" value="Genomic_DNA"/>
</dbReference>
<dbReference type="PANTHER" id="PTHR42877">
    <property type="entry name" value="L-ORNITHINE N(5)-MONOOXYGENASE-RELATED"/>
    <property type="match status" value="1"/>
</dbReference>
<evidence type="ECO:0000313" key="2">
    <source>
        <dbReference type="Proteomes" id="UP000198923"/>
    </source>
</evidence>
<protein>
    <submittedName>
        <fullName evidence="1">Predicted flavoprotein CzcO associated with the cation diffusion facilitator CzcD</fullName>
    </submittedName>
</protein>
<dbReference type="Proteomes" id="UP000198923">
    <property type="component" value="Unassembled WGS sequence"/>
</dbReference>
<dbReference type="OrthoDB" id="5168853at2"/>
<name>A0A1G7VT97_9ACTN</name>
<dbReference type="Gene3D" id="3.50.50.60">
    <property type="entry name" value="FAD/NAD(P)-binding domain"/>
    <property type="match status" value="2"/>
</dbReference>
<dbReference type="STRING" id="504805.SAMN05421505_10635"/>
<evidence type="ECO:0000313" key="1">
    <source>
        <dbReference type="EMBL" id="SDG62983.1"/>
    </source>
</evidence>
<reference evidence="1 2" key="1">
    <citation type="submission" date="2016-10" db="EMBL/GenBank/DDBJ databases">
        <authorList>
            <person name="de Groot N.N."/>
        </authorList>
    </citation>
    <scope>NUCLEOTIDE SEQUENCE [LARGE SCALE GENOMIC DNA]</scope>
    <source>
        <strain evidence="1 2">CPCC 201354</strain>
    </source>
</reference>
<dbReference type="InterPro" id="IPR051209">
    <property type="entry name" value="FAD-bind_Monooxygenase_sf"/>
</dbReference>
<proteinExistence type="predicted"/>
<accession>A0A1G7VT97</accession>
<dbReference type="RefSeq" id="WP_093169733.1">
    <property type="nucleotide sequence ID" value="NZ_FNCN01000006.1"/>
</dbReference>
<organism evidence="1 2">
    <name type="scientific">Sinosporangium album</name>
    <dbReference type="NCBI Taxonomy" id="504805"/>
    <lineage>
        <taxon>Bacteria</taxon>
        <taxon>Bacillati</taxon>
        <taxon>Actinomycetota</taxon>
        <taxon>Actinomycetes</taxon>
        <taxon>Streptosporangiales</taxon>
        <taxon>Streptosporangiaceae</taxon>
        <taxon>Sinosporangium</taxon>
    </lineage>
</organism>
<dbReference type="PANTHER" id="PTHR42877:SF4">
    <property type="entry name" value="FAD_NAD(P)-BINDING DOMAIN-CONTAINING PROTEIN-RELATED"/>
    <property type="match status" value="1"/>
</dbReference>
<sequence>MTTRGDTPAITIIGSGFSGLGMAIKLKEAGFHDFVIVEKSSDVGGTWRENTYPGCACDVPSHLYSFSFHLNPHWSRMFSPQEEIWDYLRSCIDTYGLRPHLRFNTAVTALAYDDTAREWRISLASGETLTSKAVVTAAGALHIPKFPKIPGRERFQGTAFHSAQWDHTADLAERRVAVIGTGASAVQFIPRIAPQAASLTVFQRTPPWIHPKPDGDLPQRLFATVPGAARLFRNAIYWALESRGAGFAVDPRLMAPQERLARRHLARQVADPDLRAELTPDYTIGCKRILISNDFYPALQRDNVSLVTDPVAEIRERTIVDAAGREHEVDAIVYGTGFTVTGGLSVPHVTGRGGLRIQEAWKNGVEAYLGVTTSGFPNLFFLLGPNTGLGHNSVVFMIEAQVHYILECLRLLSKTKARGLDVLRSAQDDYNRRLRQRLDHAVWSAGGCRSWYLDRSGVNRSLWPGFSFEYWARTRTVKPSAYELIY</sequence>
<dbReference type="AlphaFoldDB" id="A0A1G7VT97"/>
<dbReference type="SUPFAM" id="SSF51905">
    <property type="entry name" value="FAD/NAD(P)-binding domain"/>
    <property type="match status" value="1"/>
</dbReference>
<dbReference type="InterPro" id="IPR036188">
    <property type="entry name" value="FAD/NAD-bd_sf"/>
</dbReference>
<keyword evidence="2" id="KW-1185">Reference proteome</keyword>
<dbReference type="Pfam" id="PF13738">
    <property type="entry name" value="Pyr_redox_3"/>
    <property type="match status" value="1"/>
</dbReference>
<gene>
    <name evidence="1" type="ORF">SAMN05421505_10635</name>
</gene>